<evidence type="ECO:0000313" key="2">
    <source>
        <dbReference type="Proteomes" id="UP000254346"/>
    </source>
</evidence>
<gene>
    <name evidence="1" type="ORF">NCTC8256_04955</name>
</gene>
<dbReference type="EMBL" id="UGXR01000001">
    <property type="protein sequence ID" value="SUH10926.1"/>
    <property type="molecule type" value="Genomic_DNA"/>
</dbReference>
<proteinExistence type="predicted"/>
<protein>
    <submittedName>
        <fullName evidence="1">Viral enhancin protein</fullName>
    </submittedName>
</protein>
<dbReference type="Proteomes" id="UP000254346">
    <property type="component" value="Unassembled WGS sequence"/>
</dbReference>
<accession>A0A379VVH5</accession>
<dbReference type="AlphaFoldDB" id="A0A379VVH5"/>
<organism evidence="1 2">
    <name type="scientific">Salmonella enterica I</name>
    <dbReference type="NCBI Taxonomy" id="59201"/>
    <lineage>
        <taxon>Bacteria</taxon>
        <taxon>Pseudomonadati</taxon>
        <taxon>Pseudomonadota</taxon>
        <taxon>Gammaproteobacteria</taxon>
        <taxon>Enterobacterales</taxon>
        <taxon>Enterobacteriaceae</taxon>
        <taxon>Salmonella</taxon>
    </lineage>
</organism>
<evidence type="ECO:0000313" key="1">
    <source>
        <dbReference type="EMBL" id="SUH10926.1"/>
    </source>
</evidence>
<name>A0A379VVH5_SALET</name>
<reference evidence="1 2" key="1">
    <citation type="submission" date="2018-06" db="EMBL/GenBank/DDBJ databases">
        <authorList>
            <consortium name="Pathogen Informatics"/>
            <person name="Doyle S."/>
        </authorList>
    </citation>
    <scope>NUCLEOTIDE SEQUENCE [LARGE SCALE GENOMIC DNA]</scope>
    <source>
        <strain evidence="1 2">NCTC8256</strain>
    </source>
</reference>
<sequence length="68" mass="7600">MAQPYAACKNDLWLMLSHIEEPTRSALMRDSVDVLPTDNSEPGEGIGKGVTLQFTRTRRQNVLPACLR</sequence>